<dbReference type="InterPro" id="IPR029039">
    <property type="entry name" value="Flavoprotein-like_sf"/>
</dbReference>
<evidence type="ECO:0000256" key="3">
    <source>
        <dbReference type="ARBA" id="ARBA00022643"/>
    </source>
</evidence>
<keyword evidence="4" id="KW-0249">Electron transport</keyword>
<comment type="cofactor">
    <cofactor evidence="1">
        <name>FMN</name>
        <dbReference type="ChEBI" id="CHEBI:58210"/>
    </cofactor>
</comment>
<keyword evidence="7" id="KW-1185">Reference proteome</keyword>
<reference evidence="6 7" key="1">
    <citation type="submission" date="2017-03" db="EMBL/GenBank/DDBJ databases">
        <title>WGS assembly of Porphyra umbilicalis.</title>
        <authorList>
            <person name="Brawley S.H."/>
            <person name="Blouin N.A."/>
            <person name="Ficko-Blean E."/>
            <person name="Wheeler G.L."/>
            <person name="Lohr M."/>
            <person name="Goodson H.V."/>
            <person name="Jenkins J.W."/>
            <person name="Blaby-Haas C.E."/>
            <person name="Helliwell K.E."/>
            <person name="Chan C."/>
            <person name="Marriage T."/>
            <person name="Bhattacharya D."/>
            <person name="Klein A.S."/>
            <person name="Badis Y."/>
            <person name="Brodie J."/>
            <person name="Cao Y."/>
            <person name="Collen J."/>
            <person name="Dittami S.M."/>
            <person name="Gachon C.M."/>
            <person name="Green B.R."/>
            <person name="Karpowicz S."/>
            <person name="Kim J.W."/>
            <person name="Kudahl U."/>
            <person name="Lin S."/>
            <person name="Michel G."/>
            <person name="Mittag M."/>
            <person name="Olson B.J."/>
            <person name="Pangilinan J."/>
            <person name="Peng Y."/>
            <person name="Qiu H."/>
            <person name="Shu S."/>
            <person name="Singer J.T."/>
            <person name="Smith A.G."/>
            <person name="Sprecher B.N."/>
            <person name="Wagner V."/>
            <person name="Wang W."/>
            <person name="Wang Z.-Y."/>
            <person name="Yan J."/>
            <person name="Yarish C."/>
            <person name="Zoeuner-Riek S."/>
            <person name="Zhuang Y."/>
            <person name="Zou Y."/>
            <person name="Lindquist E.A."/>
            <person name="Grimwood J."/>
            <person name="Barry K."/>
            <person name="Rokhsar D.S."/>
            <person name="Schmutz J."/>
            <person name="Stiller J.W."/>
            <person name="Grossman A.R."/>
            <person name="Prochnik S.E."/>
        </authorList>
    </citation>
    <scope>NUCLEOTIDE SEQUENCE [LARGE SCALE GENOMIC DNA]</scope>
    <source>
        <strain evidence="6">4086291</strain>
    </source>
</reference>
<dbReference type="OrthoDB" id="4719at2759"/>
<dbReference type="Gene3D" id="3.40.50.360">
    <property type="match status" value="1"/>
</dbReference>
<dbReference type="PANTHER" id="PTHR42809:SF1">
    <property type="entry name" value="FLAVODOXIN 1"/>
    <property type="match status" value="1"/>
</dbReference>
<keyword evidence="4" id="KW-0813">Transport</keyword>
<evidence type="ECO:0000256" key="5">
    <source>
        <dbReference type="SAM" id="MobiDB-lite"/>
    </source>
</evidence>
<proteinExistence type="predicted"/>
<evidence type="ECO:0000256" key="1">
    <source>
        <dbReference type="ARBA" id="ARBA00001917"/>
    </source>
</evidence>
<accession>A0A1X6NMP0</accession>
<feature type="compositionally biased region" description="Basic and acidic residues" evidence="5">
    <location>
        <begin position="11"/>
        <end position="21"/>
    </location>
</feature>
<organism evidence="6 7">
    <name type="scientific">Porphyra umbilicalis</name>
    <name type="common">Purple laver</name>
    <name type="synonym">Red alga</name>
    <dbReference type="NCBI Taxonomy" id="2786"/>
    <lineage>
        <taxon>Eukaryota</taxon>
        <taxon>Rhodophyta</taxon>
        <taxon>Bangiophyceae</taxon>
        <taxon>Bangiales</taxon>
        <taxon>Bangiaceae</taxon>
        <taxon>Porphyra</taxon>
    </lineage>
</organism>
<name>A0A1X6NMP0_PORUM</name>
<evidence type="ECO:0000256" key="2">
    <source>
        <dbReference type="ARBA" id="ARBA00022630"/>
    </source>
</evidence>
<dbReference type="Proteomes" id="UP000218209">
    <property type="component" value="Unassembled WGS sequence"/>
</dbReference>
<gene>
    <name evidence="6" type="ORF">BU14_1042s0004</name>
</gene>
<dbReference type="SUPFAM" id="SSF52218">
    <property type="entry name" value="Flavoproteins"/>
    <property type="match status" value="1"/>
</dbReference>
<evidence type="ECO:0008006" key="8">
    <source>
        <dbReference type="Google" id="ProtNLM"/>
    </source>
</evidence>
<dbReference type="EMBL" id="KV919369">
    <property type="protein sequence ID" value="OSX69884.1"/>
    <property type="molecule type" value="Genomic_DNA"/>
</dbReference>
<evidence type="ECO:0000256" key="4">
    <source>
        <dbReference type="ARBA" id="ARBA00022982"/>
    </source>
</evidence>
<dbReference type="InterPro" id="IPR050619">
    <property type="entry name" value="Flavodoxin"/>
</dbReference>
<evidence type="ECO:0000313" key="6">
    <source>
        <dbReference type="EMBL" id="OSX69884.1"/>
    </source>
</evidence>
<keyword evidence="3" id="KW-0288">FMN</keyword>
<sequence>MVGAVPVDGYQHTESKAERDGMFMGLPLDQDNEDDLTEGRVKAWCDQIKMEAGWK</sequence>
<feature type="region of interest" description="Disordered" evidence="5">
    <location>
        <begin position="1"/>
        <end position="32"/>
    </location>
</feature>
<dbReference type="PANTHER" id="PTHR42809">
    <property type="entry name" value="FLAVODOXIN 2"/>
    <property type="match status" value="1"/>
</dbReference>
<dbReference type="AlphaFoldDB" id="A0A1X6NMP0"/>
<evidence type="ECO:0000313" key="7">
    <source>
        <dbReference type="Proteomes" id="UP000218209"/>
    </source>
</evidence>
<keyword evidence="2" id="KW-0285">Flavoprotein</keyword>
<protein>
    <recommendedName>
        <fullName evidence="8">Flavodoxin-like domain-containing protein</fullName>
    </recommendedName>
</protein>